<dbReference type="EMBL" id="NKYE01000003">
    <property type="protein sequence ID" value="OZM74150.1"/>
    <property type="molecule type" value="Genomic_DNA"/>
</dbReference>
<evidence type="ECO:0000313" key="2">
    <source>
        <dbReference type="Proteomes" id="UP000242444"/>
    </source>
</evidence>
<organism evidence="1 2">
    <name type="scientific">Amycolatopsis antarctica</name>
    <dbReference type="NCBI Taxonomy" id="1854586"/>
    <lineage>
        <taxon>Bacteria</taxon>
        <taxon>Bacillati</taxon>
        <taxon>Actinomycetota</taxon>
        <taxon>Actinomycetes</taxon>
        <taxon>Pseudonocardiales</taxon>
        <taxon>Pseudonocardiaceae</taxon>
        <taxon>Amycolatopsis</taxon>
    </lineage>
</organism>
<dbReference type="AlphaFoldDB" id="A0A263D6R2"/>
<dbReference type="InterPro" id="IPR050481">
    <property type="entry name" value="UDP-glycosyltransf_plant"/>
</dbReference>
<dbReference type="RefSeq" id="WP_094861907.1">
    <property type="nucleotide sequence ID" value="NZ_NKYE01000003.1"/>
</dbReference>
<evidence type="ECO:0000313" key="1">
    <source>
        <dbReference type="EMBL" id="OZM74150.1"/>
    </source>
</evidence>
<dbReference type="CDD" id="cd03784">
    <property type="entry name" value="GT1_Gtf-like"/>
    <property type="match status" value="1"/>
</dbReference>
<proteinExistence type="predicted"/>
<reference evidence="1 2" key="1">
    <citation type="submission" date="2017-07" db="EMBL/GenBank/DDBJ databases">
        <title>Amycolatopsis antarcticus sp. nov., isolated from the surface of an Antarcticus brown macroalga.</title>
        <authorList>
            <person name="Wang J."/>
            <person name="Leiva S."/>
            <person name="Huang J."/>
            <person name="Huang Y."/>
        </authorList>
    </citation>
    <scope>NUCLEOTIDE SEQUENCE [LARGE SCALE GENOMIC DNA]</scope>
    <source>
        <strain evidence="1 2">AU-G6</strain>
    </source>
</reference>
<comment type="caution">
    <text evidence="1">The sequence shown here is derived from an EMBL/GenBank/DDBJ whole genome shotgun (WGS) entry which is preliminary data.</text>
</comment>
<sequence>MRHPGTGSAERGPVLFVSLPESGLLNTMLVLARELASRGVPDLWFATDDHRRADIEAIDRSNPVRFVPLGEVVSEMSATGYDEETYRKVTQPSRFKSHRAAIEHTFDPNLQVPKYRALSAAVDRIEPALLVIDVICTYAVDLAITRGIPYVLSNPFLPSMWLSAHVPFATSHTPSSFPTPHTGFSQRMSPRQRIENRLFRWRTLAIFLSPRMSRALRAEGQIRRQLGIDPRARRSMARVNLAELVLCYSLAELDYPFPLPANLALTGALTPPLPEAPEDRDDPDGVACWLDSHESVVYIGLGTLTRLRADELAAVVAAARRLSGRHAVLWKLSAEQQRLLPPRDEWPDTLRIEDWVPSQLDVLAHSNVVAFVTHAGSNGFHEGIYFGTPLVMRPLWVDCWDEAVRGEDLGVGVTLDHPHTVDADDLVDKVTRVTSDPAYRRRATELGVAQRAAGGRVAAADRLLALPALTGSVRPETPATSRPQESR</sequence>
<dbReference type="GO" id="GO:0035251">
    <property type="term" value="F:UDP-glucosyltransferase activity"/>
    <property type="evidence" value="ECO:0007669"/>
    <property type="project" value="InterPro"/>
</dbReference>
<dbReference type="Proteomes" id="UP000242444">
    <property type="component" value="Unassembled WGS sequence"/>
</dbReference>
<gene>
    <name evidence="1" type="ORF">CFN78_07825</name>
</gene>
<dbReference type="PANTHER" id="PTHR48049:SF132">
    <property type="entry name" value="GLYCOSYLTRANSFERASE"/>
    <property type="match status" value="1"/>
</dbReference>
<dbReference type="Pfam" id="PF00201">
    <property type="entry name" value="UDPGT"/>
    <property type="match status" value="1"/>
</dbReference>
<dbReference type="InterPro" id="IPR002213">
    <property type="entry name" value="UDP_glucos_trans"/>
</dbReference>
<protein>
    <submittedName>
        <fullName evidence="1">MGT family glycosyltransferase</fullName>
    </submittedName>
</protein>
<accession>A0A263D6R2</accession>
<dbReference type="InParanoid" id="A0A263D6R2"/>
<dbReference type="PANTHER" id="PTHR48049">
    <property type="entry name" value="GLYCOSYLTRANSFERASE"/>
    <property type="match status" value="1"/>
</dbReference>
<dbReference type="OrthoDB" id="764352at2"/>
<keyword evidence="2" id="KW-1185">Reference proteome</keyword>
<dbReference type="Gene3D" id="3.40.50.2000">
    <property type="entry name" value="Glycogen Phosphorylase B"/>
    <property type="match status" value="2"/>
</dbReference>
<keyword evidence="1" id="KW-0808">Transferase</keyword>
<name>A0A263D6R2_9PSEU</name>
<dbReference type="SUPFAM" id="SSF53756">
    <property type="entry name" value="UDP-Glycosyltransferase/glycogen phosphorylase"/>
    <property type="match status" value="1"/>
</dbReference>